<accession>U5D5L5</accession>
<organism evidence="5 6">
    <name type="scientific">Amborella trichopoda</name>
    <dbReference type="NCBI Taxonomy" id="13333"/>
    <lineage>
        <taxon>Eukaryota</taxon>
        <taxon>Viridiplantae</taxon>
        <taxon>Streptophyta</taxon>
        <taxon>Embryophyta</taxon>
        <taxon>Tracheophyta</taxon>
        <taxon>Spermatophyta</taxon>
        <taxon>Magnoliopsida</taxon>
        <taxon>Amborellales</taxon>
        <taxon>Amborellaceae</taxon>
        <taxon>Amborella</taxon>
    </lineage>
</organism>
<dbReference type="Gene3D" id="2.40.70.10">
    <property type="entry name" value="Acid Proteases"/>
    <property type="match status" value="2"/>
</dbReference>
<dbReference type="EMBL" id="KI392415">
    <property type="protein sequence ID" value="ERN16722.1"/>
    <property type="molecule type" value="Genomic_DNA"/>
</dbReference>
<reference evidence="6" key="1">
    <citation type="journal article" date="2013" name="Science">
        <title>The Amborella genome and the evolution of flowering plants.</title>
        <authorList>
            <consortium name="Amborella Genome Project"/>
        </authorList>
    </citation>
    <scope>NUCLEOTIDE SEQUENCE [LARGE SCALE GENOMIC DNA]</scope>
</reference>
<dbReference type="eggNOG" id="KOG1339">
    <property type="taxonomic scope" value="Eukaryota"/>
</dbReference>
<dbReference type="SUPFAM" id="SSF50630">
    <property type="entry name" value="Acid proteases"/>
    <property type="match status" value="1"/>
</dbReference>
<dbReference type="InterPro" id="IPR021109">
    <property type="entry name" value="Peptidase_aspartic_dom_sf"/>
</dbReference>
<dbReference type="Proteomes" id="UP000017836">
    <property type="component" value="Unassembled WGS sequence"/>
</dbReference>
<evidence type="ECO:0000256" key="1">
    <source>
        <dbReference type="ARBA" id="ARBA00007447"/>
    </source>
</evidence>
<keyword evidence="3" id="KW-0378">Hydrolase</keyword>
<gene>
    <name evidence="5" type="ORF">AMTR_s00183p00037900</name>
</gene>
<dbReference type="AlphaFoldDB" id="U5D5L5"/>
<dbReference type="PANTHER" id="PTHR47967:SF128">
    <property type="entry name" value="ASPARTIC PROTEINASE CDR1-LIKE"/>
    <property type="match status" value="1"/>
</dbReference>
<evidence type="ECO:0000256" key="2">
    <source>
        <dbReference type="ARBA" id="ARBA00022670"/>
    </source>
</evidence>
<evidence type="ECO:0000259" key="4">
    <source>
        <dbReference type="PROSITE" id="PS51767"/>
    </source>
</evidence>
<dbReference type="OrthoDB" id="2747330at2759"/>
<keyword evidence="2" id="KW-0645">Protease</keyword>
<dbReference type="MEROPS" id="A01.069"/>
<dbReference type="GO" id="GO:0005576">
    <property type="term" value="C:extracellular region"/>
    <property type="evidence" value="ECO:0000318"/>
    <property type="project" value="GO_Central"/>
</dbReference>
<dbReference type="Pfam" id="PF14543">
    <property type="entry name" value="TAXi_N"/>
    <property type="match status" value="2"/>
</dbReference>
<dbReference type="Gramene" id="ERN16722">
    <property type="protein sequence ID" value="ERN16722"/>
    <property type="gene ID" value="AMTR_s00183p00037900"/>
</dbReference>
<proteinExistence type="inferred from homology"/>
<protein>
    <recommendedName>
        <fullName evidence="4">Peptidase A1 domain-containing protein</fullName>
    </recommendedName>
</protein>
<feature type="domain" description="Peptidase A1" evidence="4">
    <location>
        <begin position="36"/>
        <end position="381"/>
    </location>
</feature>
<evidence type="ECO:0000256" key="3">
    <source>
        <dbReference type="ARBA" id="ARBA00022801"/>
    </source>
</evidence>
<sequence>MRQAGRRFVSYLQYLTSVLDEKRGAKAPASGYYNEYLMPVAIGSPLRIFPLLIDTGSNLIWSMCQPCGSCESGNPIFDPKASSSYKKISCSDSMCKMITTNCTNDCTYRESYRDGSYTNGILSSDMFTFHWNETSIKPLTTSKTNSSSTISAFDDMVKISVTTYSIVELGIGGILFGCGTENKDPYTKSGVFGGGTLSFISQLAPFMPKKFSYCFPPQPEGQGVMLLGEYAEINSPKVQSTPIYRRPFADTFHFLFPVEIYVGPDPVHGPISFFDSTINGSKTFVIDFGSIITCLNREVYDPLIKLLRDNGKKQWVPDPLLEYDLCYKNGSSGEIPSVSFIFHGGATWEVSPDGLFGRMGGGLMCLIIKLSDSISTFGKLM</sequence>
<evidence type="ECO:0000313" key="6">
    <source>
        <dbReference type="Proteomes" id="UP000017836"/>
    </source>
</evidence>
<keyword evidence="6" id="KW-1185">Reference proteome</keyword>
<evidence type="ECO:0000313" key="5">
    <source>
        <dbReference type="EMBL" id="ERN16722.1"/>
    </source>
</evidence>
<dbReference type="PANTHER" id="PTHR47967">
    <property type="entry name" value="OS07G0603500 PROTEIN-RELATED"/>
    <property type="match status" value="1"/>
</dbReference>
<dbReference type="InterPro" id="IPR032861">
    <property type="entry name" value="TAXi_N"/>
</dbReference>
<comment type="similarity">
    <text evidence="1">Belongs to the peptidase A1 family.</text>
</comment>
<name>U5D5L5_AMBTC</name>
<dbReference type="GO" id="GO:0006508">
    <property type="term" value="P:proteolysis"/>
    <property type="evidence" value="ECO:0007669"/>
    <property type="project" value="UniProtKB-KW"/>
</dbReference>
<dbReference type="PROSITE" id="PS51767">
    <property type="entry name" value="PEPTIDASE_A1"/>
    <property type="match status" value="1"/>
</dbReference>
<dbReference type="InterPro" id="IPR051708">
    <property type="entry name" value="Plant_Aspart_Prot_A1"/>
</dbReference>
<dbReference type="GO" id="GO:0004190">
    <property type="term" value="F:aspartic-type endopeptidase activity"/>
    <property type="evidence" value="ECO:0000318"/>
    <property type="project" value="GO_Central"/>
</dbReference>
<dbReference type="InterPro" id="IPR032799">
    <property type="entry name" value="TAXi_C"/>
</dbReference>
<dbReference type="InterPro" id="IPR033121">
    <property type="entry name" value="PEPTIDASE_A1"/>
</dbReference>
<dbReference type="Pfam" id="PF14541">
    <property type="entry name" value="TAXi_C"/>
    <property type="match status" value="1"/>
</dbReference>
<dbReference type="HOGENOM" id="CLU_005738_1_3_1"/>